<sequence>MFSIKIILFILIIFKTIYAKKNFINDLLEANLKFPKYFQFGAASAAYQVEGAWNESGKGENIWDHIIHTNPSFIYNNETGDVACDSYHKYKEDIQLLKYIGFDVYRFSISWSRILPKGTKDVINKAGINYYNKLIDGLLDRNIQPMVTMYHWDLPQPLQEIGGWLNSSIVDYFEDYATLLFSTYGDRVKLWITINEPISITQGYGATVNAPALDLHGIGDYLCGHNLLKAHARAYHVYKNKFKRKQKGKISFALDGGFGIPMNNTIESYMAAERYNQFTLGWFSHPVYSSSGDYAPLMRQYIDWNSASEGRNESRLPYFTFDEVNYIRGTYDFLALNHYSSVLVKTGVSWPKPSPMWDANVELAVDPKWPSSESPWLKVVPEGLRKALNWLRIKYNNPIIFITENGFSDYNETEDFQRIIYHQSYLKSLSDAIYEDNCNVIGYTVWSILDNFEWRAGYSQRFGIVQVDFNDPKRPRKLKTSAEYFRKLIAQHKKKVQRNI</sequence>
<dbReference type="GO" id="GO:0008422">
    <property type="term" value="F:beta-glucosidase activity"/>
    <property type="evidence" value="ECO:0007669"/>
    <property type="project" value="TreeGrafter"/>
</dbReference>
<accession>A0AAW1DM13</accession>
<evidence type="ECO:0000256" key="4">
    <source>
        <dbReference type="ARBA" id="ARBA00022801"/>
    </source>
</evidence>
<dbReference type="GO" id="GO:0005975">
    <property type="term" value="P:carbohydrate metabolic process"/>
    <property type="evidence" value="ECO:0007669"/>
    <property type="project" value="InterPro"/>
</dbReference>
<evidence type="ECO:0000256" key="10">
    <source>
        <dbReference type="SAM" id="SignalP"/>
    </source>
</evidence>
<keyword evidence="5" id="KW-0325">Glycoprotein</keyword>
<dbReference type="PROSITE" id="PS00572">
    <property type="entry name" value="GLYCOSYL_HYDROL_F1_1"/>
    <property type="match status" value="1"/>
</dbReference>
<dbReference type="AlphaFoldDB" id="A0AAW1DM13"/>
<evidence type="ECO:0000256" key="3">
    <source>
        <dbReference type="ARBA" id="ARBA00012744"/>
    </source>
</evidence>
<dbReference type="EMBL" id="JAPXFL010000001">
    <property type="protein sequence ID" value="KAK9511657.1"/>
    <property type="molecule type" value="Genomic_DNA"/>
</dbReference>
<keyword evidence="6 9" id="KW-0326">Glycosidase</keyword>
<evidence type="ECO:0000256" key="5">
    <source>
        <dbReference type="ARBA" id="ARBA00023180"/>
    </source>
</evidence>
<evidence type="ECO:0000256" key="2">
    <source>
        <dbReference type="ARBA" id="ARBA00011738"/>
    </source>
</evidence>
<dbReference type="Gene3D" id="3.20.20.80">
    <property type="entry name" value="Glycosidases"/>
    <property type="match status" value="1"/>
</dbReference>
<dbReference type="InterPro" id="IPR017853">
    <property type="entry name" value="GH"/>
</dbReference>
<dbReference type="PRINTS" id="PR00131">
    <property type="entry name" value="GLHYDRLASE1"/>
</dbReference>
<comment type="caution">
    <text evidence="11">The sequence shown here is derived from an EMBL/GenBank/DDBJ whole genome shotgun (WGS) entry which is preliminary data.</text>
</comment>
<feature type="signal peptide" evidence="10">
    <location>
        <begin position="1"/>
        <end position="19"/>
    </location>
</feature>
<dbReference type="FunFam" id="3.20.20.80:FF:000013">
    <property type="entry name" value="lactase-phlorizin hydrolase"/>
    <property type="match status" value="1"/>
</dbReference>
<dbReference type="PROSITE" id="PS00653">
    <property type="entry name" value="GLYCOSYL_HYDROL_F1_2"/>
    <property type="match status" value="1"/>
</dbReference>
<evidence type="ECO:0000256" key="1">
    <source>
        <dbReference type="ARBA" id="ARBA00010838"/>
    </source>
</evidence>
<dbReference type="PANTHER" id="PTHR10353:SF36">
    <property type="entry name" value="LP05116P"/>
    <property type="match status" value="1"/>
</dbReference>
<dbReference type="Pfam" id="PF00232">
    <property type="entry name" value="Glyco_hydro_1"/>
    <property type="match status" value="1"/>
</dbReference>
<evidence type="ECO:0000313" key="12">
    <source>
        <dbReference type="Proteomes" id="UP001461498"/>
    </source>
</evidence>
<comment type="similarity">
    <text evidence="1 8">Belongs to the glycosyl hydrolase 1 family.</text>
</comment>
<feature type="active site" description="Nucleophile" evidence="7">
    <location>
        <position position="404"/>
    </location>
</feature>
<proteinExistence type="inferred from homology"/>
<name>A0AAW1DM13_9HEMI</name>
<dbReference type="Proteomes" id="UP001461498">
    <property type="component" value="Unassembled WGS sequence"/>
</dbReference>
<keyword evidence="12" id="KW-1185">Reference proteome</keyword>
<dbReference type="EC" id="3.2.1.21" evidence="3"/>
<gene>
    <name evidence="11" type="ORF">O3M35_000277</name>
</gene>
<protein>
    <recommendedName>
        <fullName evidence="3">beta-glucosidase</fullName>
        <ecNumber evidence="3">3.2.1.21</ecNumber>
    </recommendedName>
</protein>
<evidence type="ECO:0000256" key="9">
    <source>
        <dbReference type="RuleBase" id="RU004468"/>
    </source>
</evidence>
<feature type="chain" id="PRO_5043754864" description="beta-glucosidase" evidence="10">
    <location>
        <begin position="20"/>
        <end position="500"/>
    </location>
</feature>
<dbReference type="SUPFAM" id="SSF51445">
    <property type="entry name" value="(Trans)glycosidases"/>
    <property type="match status" value="1"/>
</dbReference>
<evidence type="ECO:0000256" key="8">
    <source>
        <dbReference type="RuleBase" id="RU003690"/>
    </source>
</evidence>
<organism evidence="11 12">
    <name type="scientific">Rhynocoris fuscipes</name>
    <dbReference type="NCBI Taxonomy" id="488301"/>
    <lineage>
        <taxon>Eukaryota</taxon>
        <taxon>Metazoa</taxon>
        <taxon>Ecdysozoa</taxon>
        <taxon>Arthropoda</taxon>
        <taxon>Hexapoda</taxon>
        <taxon>Insecta</taxon>
        <taxon>Pterygota</taxon>
        <taxon>Neoptera</taxon>
        <taxon>Paraneoptera</taxon>
        <taxon>Hemiptera</taxon>
        <taxon>Heteroptera</taxon>
        <taxon>Panheteroptera</taxon>
        <taxon>Cimicomorpha</taxon>
        <taxon>Reduviidae</taxon>
        <taxon>Harpactorinae</taxon>
        <taxon>Harpactorini</taxon>
        <taxon>Rhynocoris</taxon>
    </lineage>
</organism>
<evidence type="ECO:0000256" key="6">
    <source>
        <dbReference type="ARBA" id="ARBA00023295"/>
    </source>
</evidence>
<evidence type="ECO:0000313" key="11">
    <source>
        <dbReference type="EMBL" id="KAK9511657.1"/>
    </source>
</evidence>
<dbReference type="InterPro" id="IPR018120">
    <property type="entry name" value="Glyco_hydro_1_AS"/>
</dbReference>
<dbReference type="InterPro" id="IPR033132">
    <property type="entry name" value="GH_1_N_CS"/>
</dbReference>
<keyword evidence="10" id="KW-0732">Signal</keyword>
<evidence type="ECO:0000256" key="7">
    <source>
        <dbReference type="PROSITE-ProRule" id="PRU10055"/>
    </source>
</evidence>
<dbReference type="PANTHER" id="PTHR10353">
    <property type="entry name" value="GLYCOSYL HYDROLASE"/>
    <property type="match status" value="1"/>
</dbReference>
<keyword evidence="4 9" id="KW-0378">Hydrolase</keyword>
<reference evidence="11 12" key="1">
    <citation type="submission" date="2022-12" db="EMBL/GenBank/DDBJ databases">
        <title>Chromosome-level genome assembly of true bugs.</title>
        <authorList>
            <person name="Ma L."/>
            <person name="Li H."/>
        </authorList>
    </citation>
    <scope>NUCLEOTIDE SEQUENCE [LARGE SCALE GENOMIC DNA]</scope>
    <source>
        <strain evidence="11">Lab_2022b</strain>
    </source>
</reference>
<comment type="subunit">
    <text evidence="2">Homodimer.</text>
</comment>
<dbReference type="InterPro" id="IPR001360">
    <property type="entry name" value="Glyco_hydro_1"/>
</dbReference>